<dbReference type="SUPFAM" id="SSF63411">
    <property type="entry name" value="LuxS/MPP-like metallohydrolase"/>
    <property type="match status" value="2"/>
</dbReference>
<dbReference type="STRING" id="35752.SAMN05421541_104635"/>
<keyword evidence="1" id="KW-0645">Protease</keyword>
<keyword evidence="2" id="KW-1185">Reference proteome</keyword>
<dbReference type="GO" id="GO:0006508">
    <property type="term" value="P:proteolysis"/>
    <property type="evidence" value="ECO:0007669"/>
    <property type="project" value="UniProtKB-KW"/>
</dbReference>
<reference evidence="1 2" key="1">
    <citation type="submission" date="2016-10" db="EMBL/GenBank/DDBJ databases">
        <authorList>
            <person name="de Groot N.N."/>
        </authorList>
    </citation>
    <scope>NUCLEOTIDE SEQUENCE [LARGE SCALE GENOMIC DNA]</scope>
    <source>
        <strain evidence="1 2">DSM 43019</strain>
    </source>
</reference>
<dbReference type="Gene3D" id="3.30.830.10">
    <property type="entry name" value="Metalloenzyme, LuxS/M16 peptidase-like"/>
    <property type="match status" value="2"/>
</dbReference>
<dbReference type="EMBL" id="FONV01000004">
    <property type="protein sequence ID" value="SFE94818.1"/>
    <property type="molecule type" value="Genomic_DNA"/>
</dbReference>
<accession>A0A1I2EQS6</accession>
<proteinExistence type="predicted"/>
<evidence type="ECO:0000313" key="1">
    <source>
        <dbReference type="EMBL" id="SFE94818.1"/>
    </source>
</evidence>
<keyword evidence="1" id="KW-0378">Hydrolase</keyword>
<gene>
    <name evidence="1" type="ORF">SAMN05421541_104635</name>
</gene>
<evidence type="ECO:0000313" key="2">
    <source>
        <dbReference type="Proteomes" id="UP000199645"/>
    </source>
</evidence>
<sequence>MSIPFEVDGVPALFAESSGPLRAGLVFRVGQADEPLARRGITHLIEHLALHDAGAAGHDHNGVTAPDFTVFLTQGTAEEVRSFLAGVGASLRDLPAGRLPVEKEILRAEEAAHHGDDEMPVRRYGARGYGLVAYPEFGLAGLGAEDLREWADRYVVRGNAALWITGPQLPDGLRLDLPEGERQAPPAAWAPLPVTPGHFPGPDGVVVWDTVVPRETTATVYTRLLSRELRRTLRHENGLSCTAAADHTPLADGTTRIVVLADALPDKQSLVLDGVTGVLDRLRRGEFGDADLTTVVEQHGDELAQADRRGDRAPRQAADLLLGRPPADLDTALAQVRAVTRADVTRVALAAFAAGLLQTPGDTTPGDGWTAVPAVSAEQVAGQAYPSLSVPAHHRVIVGDDGATLVEGGRLTTVRLDACAAVLAWPDGARHLIGADGSEIHLEPALFHGLAAALPDLDRRIPAGLRADMAPRDPKNIPRPRLVLPTVRLPEEPAAPSPSPAVGPPPSVRRKYLLNLALCAGVLLAVVTGVVDLAEIRWVTGTYPLAGLPAQLLAMGLVAARGGWALRELLRLREAR</sequence>
<dbReference type="AlphaFoldDB" id="A0A1I2EQS6"/>
<dbReference type="GO" id="GO:0046872">
    <property type="term" value="F:metal ion binding"/>
    <property type="evidence" value="ECO:0007669"/>
    <property type="project" value="InterPro"/>
</dbReference>
<organism evidence="1 2">
    <name type="scientific">Actinoplanes philippinensis</name>
    <dbReference type="NCBI Taxonomy" id="35752"/>
    <lineage>
        <taxon>Bacteria</taxon>
        <taxon>Bacillati</taxon>
        <taxon>Actinomycetota</taxon>
        <taxon>Actinomycetes</taxon>
        <taxon>Micromonosporales</taxon>
        <taxon>Micromonosporaceae</taxon>
        <taxon>Actinoplanes</taxon>
    </lineage>
</organism>
<protein>
    <submittedName>
        <fullName evidence="1">Zinc protease</fullName>
    </submittedName>
</protein>
<dbReference type="OrthoDB" id="3798591at2"/>
<dbReference type="InterPro" id="IPR011249">
    <property type="entry name" value="Metalloenz_LuxS/M16"/>
</dbReference>
<dbReference type="Proteomes" id="UP000199645">
    <property type="component" value="Unassembled WGS sequence"/>
</dbReference>
<dbReference type="RefSeq" id="WP_093613588.1">
    <property type="nucleotide sequence ID" value="NZ_BOMT01000096.1"/>
</dbReference>
<name>A0A1I2EQS6_9ACTN</name>
<dbReference type="GO" id="GO:0008233">
    <property type="term" value="F:peptidase activity"/>
    <property type="evidence" value="ECO:0007669"/>
    <property type="project" value="UniProtKB-KW"/>
</dbReference>